<dbReference type="InParanoid" id="A2DWA8"/>
<dbReference type="SUPFAM" id="SSF54928">
    <property type="entry name" value="RNA-binding domain, RBD"/>
    <property type="match status" value="1"/>
</dbReference>
<protein>
    <recommendedName>
        <fullName evidence="3">RRM domain-containing protein</fullName>
    </recommendedName>
</protein>
<dbReference type="OrthoDB" id="10477760at2759"/>
<accession>A2DWA8</accession>
<gene>
    <name evidence="1" type="ORF">TVAG_393910</name>
</gene>
<dbReference type="Proteomes" id="UP000001542">
    <property type="component" value="Unassembled WGS sequence"/>
</dbReference>
<dbReference type="EMBL" id="DS113258">
    <property type="protein sequence ID" value="EAY15248.1"/>
    <property type="molecule type" value="Genomic_DNA"/>
</dbReference>
<name>A2DWA8_TRIV3</name>
<dbReference type="AlphaFoldDB" id="A2DWA8"/>
<dbReference type="SMR" id="A2DWA8"/>
<dbReference type="GO" id="GO:0003676">
    <property type="term" value="F:nucleic acid binding"/>
    <property type="evidence" value="ECO:0007669"/>
    <property type="project" value="InterPro"/>
</dbReference>
<reference evidence="1" key="2">
    <citation type="journal article" date="2007" name="Science">
        <title>Draft genome sequence of the sexually transmitted pathogen Trichomonas vaginalis.</title>
        <authorList>
            <person name="Carlton J.M."/>
            <person name="Hirt R.P."/>
            <person name="Silva J.C."/>
            <person name="Delcher A.L."/>
            <person name="Schatz M."/>
            <person name="Zhao Q."/>
            <person name="Wortman J.R."/>
            <person name="Bidwell S.L."/>
            <person name="Alsmark U.C.M."/>
            <person name="Besteiro S."/>
            <person name="Sicheritz-Ponten T."/>
            <person name="Noel C.J."/>
            <person name="Dacks J.B."/>
            <person name="Foster P.G."/>
            <person name="Simillion C."/>
            <person name="Van de Peer Y."/>
            <person name="Miranda-Saavedra D."/>
            <person name="Barton G.J."/>
            <person name="Westrop G.D."/>
            <person name="Mueller S."/>
            <person name="Dessi D."/>
            <person name="Fiori P.L."/>
            <person name="Ren Q."/>
            <person name="Paulsen I."/>
            <person name="Zhang H."/>
            <person name="Bastida-Corcuera F.D."/>
            <person name="Simoes-Barbosa A."/>
            <person name="Brown M.T."/>
            <person name="Hayes R.D."/>
            <person name="Mukherjee M."/>
            <person name="Okumura C.Y."/>
            <person name="Schneider R."/>
            <person name="Smith A.J."/>
            <person name="Vanacova S."/>
            <person name="Villalvazo M."/>
            <person name="Haas B.J."/>
            <person name="Pertea M."/>
            <person name="Feldblyum T.V."/>
            <person name="Utterback T.R."/>
            <person name="Shu C.L."/>
            <person name="Osoegawa K."/>
            <person name="de Jong P.J."/>
            <person name="Hrdy I."/>
            <person name="Horvathova L."/>
            <person name="Zubacova Z."/>
            <person name="Dolezal P."/>
            <person name="Malik S.B."/>
            <person name="Logsdon J.M. Jr."/>
            <person name="Henze K."/>
            <person name="Gupta A."/>
            <person name="Wang C.C."/>
            <person name="Dunne R.L."/>
            <person name="Upcroft J.A."/>
            <person name="Upcroft P."/>
            <person name="White O."/>
            <person name="Salzberg S.L."/>
            <person name="Tang P."/>
            <person name="Chiu C.-H."/>
            <person name="Lee Y.-S."/>
            <person name="Embley T.M."/>
            <person name="Coombs G.H."/>
            <person name="Mottram J.C."/>
            <person name="Tachezy J."/>
            <person name="Fraser-Liggett C.M."/>
            <person name="Johnson P.J."/>
        </authorList>
    </citation>
    <scope>NUCLEOTIDE SEQUENCE [LARGE SCALE GENOMIC DNA]</scope>
    <source>
        <strain evidence="1">G3</strain>
    </source>
</reference>
<dbReference type="KEGG" id="tva:4773243"/>
<evidence type="ECO:0000313" key="1">
    <source>
        <dbReference type="EMBL" id="EAY15248.1"/>
    </source>
</evidence>
<dbReference type="RefSeq" id="XP_001327471.1">
    <property type="nucleotide sequence ID" value="XM_001327436.1"/>
</dbReference>
<proteinExistence type="predicted"/>
<dbReference type="VEuPathDB" id="TrichDB:TVAGG3_0279490"/>
<dbReference type="Gene3D" id="3.30.70.330">
    <property type="match status" value="1"/>
</dbReference>
<dbReference type="InterPro" id="IPR035979">
    <property type="entry name" value="RBD_domain_sf"/>
</dbReference>
<dbReference type="VEuPathDB" id="TrichDB:TVAG_393910"/>
<reference evidence="1" key="1">
    <citation type="submission" date="2006-10" db="EMBL/GenBank/DDBJ databases">
        <authorList>
            <person name="Amadeo P."/>
            <person name="Zhao Q."/>
            <person name="Wortman J."/>
            <person name="Fraser-Liggett C."/>
            <person name="Carlton J."/>
        </authorList>
    </citation>
    <scope>NUCLEOTIDE SEQUENCE</scope>
    <source>
        <strain evidence="1">G3</strain>
    </source>
</reference>
<organism evidence="1 2">
    <name type="scientific">Trichomonas vaginalis (strain ATCC PRA-98 / G3)</name>
    <dbReference type="NCBI Taxonomy" id="412133"/>
    <lineage>
        <taxon>Eukaryota</taxon>
        <taxon>Metamonada</taxon>
        <taxon>Parabasalia</taxon>
        <taxon>Trichomonadida</taxon>
        <taxon>Trichomonadidae</taxon>
        <taxon>Trichomonas</taxon>
    </lineage>
</organism>
<evidence type="ECO:0000313" key="2">
    <source>
        <dbReference type="Proteomes" id="UP000001542"/>
    </source>
</evidence>
<sequence>MIVSPSVQSFAVMPSMKDYAKSTKAHEYLRQNQHYLNLLINTDNIHIPQKTNFMLKITIDGINTADGILDFFFNWNILDVLEIKPANMPNYFHIYVRSPSSACVISKLPGVKVLISDIIPPCEMVPLVYVQGIPKDETDDNIRSFFKGISPILTIYRIIRENFYGFILETTSTKAAINLAEKSNNEKYGLSKLSVSIQYHNSVTNSFFINSLTAAYPIEVARYEIAKFGPIKYISNATVSGLPSIIVKMEKIEDARLACGFLNNTTYLSNTLNSIFIEENHFDLLYNRFYSV</sequence>
<keyword evidence="2" id="KW-1185">Reference proteome</keyword>
<evidence type="ECO:0008006" key="3">
    <source>
        <dbReference type="Google" id="ProtNLM"/>
    </source>
</evidence>
<dbReference type="InterPro" id="IPR012677">
    <property type="entry name" value="Nucleotide-bd_a/b_plait_sf"/>
</dbReference>